<feature type="region of interest" description="Disordered" evidence="1">
    <location>
        <begin position="148"/>
        <end position="175"/>
    </location>
</feature>
<accession>A0A0K0FJ26</accession>
<sequence length="302" mass="34959">MVISKLFYSIIFFIIVSTCIKKNSAYEKNVISNYKSEGSLKSKNILMACNENPELFMCSKILNDNSKKLKHLKNILIQSYNKKNKESSDNKYNNKYKEADVKLSEDVYKCFYQKFDDVCERKKCFCLDGNVYSNKICKLWVYECSKKKQNNNKRRKQQNNRQMGDKTNNKPSNPFKISSLKEFSDFRARDQTEVHNDLSNQANFHKFDSLTDQTGVLHRARSRSPWVKPGLWEANPDNPHNRDHANKWFYFPRSATADWLSGQVYWGGHWAVPAAAVGGTDGFSAVHFPSVGSFLGIDDDYD</sequence>
<feature type="compositionally biased region" description="Basic residues" evidence="1">
    <location>
        <begin position="148"/>
        <end position="158"/>
    </location>
</feature>
<evidence type="ECO:0000256" key="1">
    <source>
        <dbReference type="SAM" id="MobiDB-lite"/>
    </source>
</evidence>
<keyword evidence="3" id="KW-1185">Reference proteome</keyword>
<dbReference type="GO" id="GO:0005112">
    <property type="term" value="F:Notch binding"/>
    <property type="evidence" value="ECO:0007669"/>
    <property type="project" value="TreeGrafter"/>
</dbReference>
<dbReference type="WBParaSite" id="SVE_0889900.1">
    <property type="protein sequence ID" value="SVE_0889900.1"/>
    <property type="gene ID" value="SVE_0889900"/>
</dbReference>
<evidence type="ECO:0000256" key="2">
    <source>
        <dbReference type="SAM" id="SignalP"/>
    </source>
</evidence>
<evidence type="ECO:0000313" key="3">
    <source>
        <dbReference type="Proteomes" id="UP000035680"/>
    </source>
</evidence>
<dbReference type="InterPro" id="IPR053124">
    <property type="entry name" value="Notch_signaling_modulators"/>
</dbReference>
<name>A0A0K0FJ26_STRVS</name>
<dbReference type="AlphaFoldDB" id="A0A0K0FJ26"/>
<evidence type="ECO:0000313" key="4">
    <source>
        <dbReference type="WBParaSite" id="SVE_0889900.1"/>
    </source>
</evidence>
<dbReference type="GO" id="GO:0005615">
    <property type="term" value="C:extracellular space"/>
    <property type="evidence" value="ECO:0007669"/>
    <property type="project" value="TreeGrafter"/>
</dbReference>
<reference evidence="3" key="1">
    <citation type="submission" date="2014-07" db="EMBL/GenBank/DDBJ databases">
        <authorList>
            <person name="Martin A.A"/>
            <person name="De Silva N."/>
        </authorList>
    </citation>
    <scope>NUCLEOTIDE SEQUENCE</scope>
</reference>
<feature type="signal peptide" evidence="2">
    <location>
        <begin position="1"/>
        <end position="25"/>
    </location>
</feature>
<reference evidence="4" key="2">
    <citation type="submission" date="2015-08" db="UniProtKB">
        <authorList>
            <consortium name="WormBaseParasite"/>
        </authorList>
    </citation>
    <scope>IDENTIFICATION</scope>
</reference>
<keyword evidence="2" id="KW-0732">Signal</keyword>
<dbReference type="PANTHER" id="PTHR35015">
    <property type="entry name" value="PROTEIN CBR-OSM-7-RELATED"/>
    <property type="match status" value="1"/>
</dbReference>
<protein>
    <submittedName>
        <fullName evidence="4">EBA-175_VI domain-containing protein</fullName>
    </submittedName>
</protein>
<dbReference type="GO" id="GO:0045747">
    <property type="term" value="P:positive regulation of Notch signaling pathway"/>
    <property type="evidence" value="ECO:0007669"/>
    <property type="project" value="TreeGrafter"/>
</dbReference>
<proteinExistence type="predicted"/>
<feature type="chain" id="PRO_5005329728" evidence="2">
    <location>
        <begin position="26"/>
        <end position="302"/>
    </location>
</feature>
<organism evidence="3 4">
    <name type="scientific">Strongyloides venezuelensis</name>
    <name type="common">Threadworm</name>
    <dbReference type="NCBI Taxonomy" id="75913"/>
    <lineage>
        <taxon>Eukaryota</taxon>
        <taxon>Metazoa</taxon>
        <taxon>Ecdysozoa</taxon>
        <taxon>Nematoda</taxon>
        <taxon>Chromadorea</taxon>
        <taxon>Rhabditida</taxon>
        <taxon>Tylenchina</taxon>
        <taxon>Panagrolaimomorpha</taxon>
        <taxon>Strongyloidoidea</taxon>
        <taxon>Strongyloididae</taxon>
        <taxon>Strongyloides</taxon>
    </lineage>
</organism>
<dbReference type="Proteomes" id="UP000035680">
    <property type="component" value="Unassembled WGS sequence"/>
</dbReference>